<evidence type="ECO:0008006" key="5">
    <source>
        <dbReference type="Google" id="ProtNLM"/>
    </source>
</evidence>
<feature type="transmembrane region" description="Helical" evidence="2">
    <location>
        <begin position="54"/>
        <end position="73"/>
    </location>
</feature>
<name>U6LQE6_9EIME</name>
<feature type="compositionally biased region" description="Basic and acidic residues" evidence="1">
    <location>
        <begin position="158"/>
        <end position="199"/>
    </location>
</feature>
<dbReference type="VEuPathDB" id="ToxoDB:EBH_0030310"/>
<reference evidence="3" key="2">
    <citation type="submission" date="2013-10" db="EMBL/GenBank/DDBJ databases">
        <authorList>
            <person name="Aslett M."/>
        </authorList>
    </citation>
    <scope>NUCLEOTIDE SEQUENCE [LARGE SCALE GENOMIC DNA]</scope>
    <source>
        <strain evidence="3">Houghton</strain>
    </source>
</reference>
<keyword evidence="2" id="KW-0472">Membrane</keyword>
<sequence>MAAYSLPLLEDVLPSAGKIEEGMSSEAEDKIVPSLRDRTLSAQRSFKRKPPYPYSLGYLGVAFISLAVAYLLLQCYNLTRERSRLAPLTRSVAAGGGRECSPNEGERKRTGDPESEEPWIADTEGTARDNEAGEGTSEQSARRERRRRRWTSPSRASSPRDSRRSRGSEYEREQKKRDPDAEREEGTPAEKPEKERSAESGRSIPQYQLFGGRFIRGLSVLHDQEQVNLESRLLEGESLAMWESRNMPPYAEKKVVKLYGRMIKCVSLCRSLLPGLPRSQKLQLAYELMRLLALELGAVTFIPQHIEHLRLDLGNAIVDLGNDAVDSSTNKKRAIRHCKKIRKLITLVHELKQQRPMTEDNDPAKYRKKTISVLQTATTTSIFCLGVLEGLMMFKAGERVELSQGEIDQRIEIIRALYRVHSSQVARDAALRYYIIQCQKNTRQFYVLTTDHLAIYLEKLPPLVDMLTEIQEAVSEITKREPKPPRPKPENIAAIPSLLSIQVRPPREAPTGTQQREVLTPPPSDSHPETSSPPESYRESLSPPLESHPESLSPASGSYRESLSPQLRSYPESLSPPLPPYSRHEGMSRFQSLRAESPPPALPPLAFPPLPFGSHGVQYPSTAQLPVPHHPIVSALLALLQPQEYSIYGVGYRVGYGVAPPEAPRTPEPFPRRPSHFSERGGPSVGAHSYFRGRDESPPRRPSYSDMPSTSRRTYSGGPAHTRVTPYPRHGNHSSFDHGGRPGLLPTPPRRSDHPLAGPFRRDSRGGQRGLSRRRDESEDEEEVGELLRQLIRGGVDSASVFGRERRNNP</sequence>
<feature type="region of interest" description="Disordered" evidence="1">
    <location>
        <begin position="663"/>
        <end position="785"/>
    </location>
</feature>
<dbReference type="AlphaFoldDB" id="U6LQE6"/>
<reference evidence="3" key="1">
    <citation type="submission" date="2013-10" db="EMBL/GenBank/DDBJ databases">
        <title>Genomic analysis of the causative agents of coccidiosis in chickens.</title>
        <authorList>
            <person name="Reid A.J."/>
            <person name="Blake D."/>
            <person name="Billington K."/>
            <person name="Browne H."/>
            <person name="Dunn M."/>
            <person name="Hung S."/>
            <person name="Kawahara F."/>
            <person name="Miranda-Saavedra D."/>
            <person name="Mourier T."/>
            <person name="Nagra H."/>
            <person name="Otto T.D."/>
            <person name="Rawlings N."/>
            <person name="Sanchez A."/>
            <person name="Sanders M."/>
            <person name="Subramaniam C."/>
            <person name="Tay Y."/>
            <person name="Dear P."/>
            <person name="Doerig C."/>
            <person name="Gruber A."/>
            <person name="Parkinson J."/>
            <person name="Shirley M."/>
            <person name="Wan K.L."/>
            <person name="Berriman M."/>
            <person name="Tomley F."/>
            <person name="Pain A."/>
        </authorList>
    </citation>
    <scope>NUCLEOTIDE SEQUENCE [LARGE SCALE GENOMIC DNA]</scope>
    <source>
        <strain evidence="3">Houghton</strain>
    </source>
</reference>
<feature type="region of interest" description="Disordered" evidence="1">
    <location>
        <begin position="477"/>
        <end position="602"/>
    </location>
</feature>
<keyword evidence="2" id="KW-1133">Transmembrane helix</keyword>
<proteinExistence type="predicted"/>
<keyword evidence="4" id="KW-1185">Reference proteome</keyword>
<dbReference type="EMBL" id="HG711987">
    <property type="protein sequence ID" value="CDJ50010.1"/>
    <property type="molecule type" value="Genomic_DNA"/>
</dbReference>
<accession>U6LQE6</accession>
<evidence type="ECO:0000256" key="2">
    <source>
        <dbReference type="SAM" id="Phobius"/>
    </source>
</evidence>
<feature type="compositionally biased region" description="Low complexity" evidence="1">
    <location>
        <begin position="539"/>
        <end position="556"/>
    </location>
</feature>
<feature type="compositionally biased region" description="Basic and acidic residues" evidence="1">
    <location>
        <begin position="750"/>
        <end position="766"/>
    </location>
</feature>
<gene>
    <name evidence="3" type="ORF">EBH_0030310</name>
</gene>
<organism evidence="3 4">
    <name type="scientific">Eimeria brunetti</name>
    <dbReference type="NCBI Taxonomy" id="51314"/>
    <lineage>
        <taxon>Eukaryota</taxon>
        <taxon>Sar</taxon>
        <taxon>Alveolata</taxon>
        <taxon>Apicomplexa</taxon>
        <taxon>Conoidasida</taxon>
        <taxon>Coccidia</taxon>
        <taxon>Eucoccidiorida</taxon>
        <taxon>Eimeriorina</taxon>
        <taxon>Eimeriidae</taxon>
        <taxon>Eimeria</taxon>
    </lineage>
</organism>
<dbReference type="Proteomes" id="UP000030750">
    <property type="component" value="Unassembled WGS sequence"/>
</dbReference>
<evidence type="ECO:0000256" key="1">
    <source>
        <dbReference type="SAM" id="MobiDB-lite"/>
    </source>
</evidence>
<evidence type="ECO:0000313" key="4">
    <source>
        <dbReference type="Proteomes" id="UP000030750"/>
    </source>
</evidence>
<evidence type="ECO:0000313" key="3">
    <source>
        <dbReference type="EMBL" id="CDJ50010.1"/>
    </source>
</evidence>
<feature type="compositionally biased region" description="Basic and acidic residues" evidence="1">
    <location>
        <begin position="477"/>
        <end position="489"/>
    </location>
</feature>
<keyword evidence="2" id="KW-0812">Transmembrane</keyword>
<feature type="region of interest" description="Disordered" evidence="1">
    <location>
        <begin position="93"/>
        <end position="203"/>
    </location>
</feature>
<protein>
    <recommendedName>
        <fullName evidence="5">Transmembrane protein</fullName>
    </recommendedName>
</protein>